<dbReference type="EMBL" id="JAVQLW010000002">
    <property type="protein sequence ID" value="MDS9468802.1"/>
    <property type="molecule type" value="Genomic_DNA"/>
</dbReference>
<evidence type="ECO:0000313" key="1">
    <source>
        <dbReference type="EMBL" id="MDS9468802.1"/>
    </source>
</evidence>
<dbReference type="RefSeq" id="WP_311161217.1">
    <property type="nucleotide sequence ID" value="NZ_JAVQLW010000002.1"/>
</dbReference>
<protein>
    <submittedName>
        <fullName evidence="1">Uncharacterized protein</fullName>
    </submittedName>
</protein>
<comment type="caution">
    <text evidence="1">The sequence shown here is derived from an EMBL/GenBank/DDBJ whole genome shotgun (WGS) entry which is preliminary data.</text>
</comment>
<evidence type="ECO:0000313" key="2">
    <source>
        <dbReference type="Proteomes" id="UP001269144"/>
    </source>
</evidence>
<name>A0ABU2HUS2_9RHOB</name>
<gene>
    <name evidence="1" type="ORF">RGQ15_14650</name>
</gene>
<accession>A0ABU2HUS2</accession>
<proteinExistence type="predicted"/>
<dbReference type="Proteomes" id="UP001269144">
    <property type="component" value="Unassembled WGS sequence"/>
</dbReference>
<reference evidence="2" key="1">
    <citation type="submission" date="2023-07" db="EMBL/GenBank/DDBJ databases">
        <title>Paracoccus sp. MBLB3053 whole genome sequence.</title>
        <authorList>
            <person name="Hwang C.Y."/>
            <person name="Cho E.-S."/>
            <person name="Seo M.-J."/>
        </authorList>
    </citation>
    <scope>NUCLEOTIDE SEQUENCE [LARGE SCALE GENOMIC DNA]</scope>
    <source>
        <strain evidence="2">MBLB3053</strain>
    </source>
</reference>
<keyword evidence="2" id="KW-1185">Reference proteome</keyword>
<sequence length="161" mass="17698">MYAPAAFRAARTSAIRLVGAMGRRRAYRTLGPGKPIKFCIRSHHIFVDWLGGFLGALAQEFRVPPVTHLHLLHEHADVDLFAGTEGSGGDLAARPIPMRVIDRDCGIAFPAPNRFAPSRRWIGPHLMILPQLAYGRRHQVPGRAADPIASTLRNRAKSPLA</sequence>
<organism evidence="1 2">
    <name type="scientific">Paracoccus aurantius</name>
    <dbReference type="NCBI Taxonomy" id="3073814"/>
    <lineage>
        <taxon>Bacteria</taxon>
        <taxon>Pseudomonadati</taxon>
        <taxon>Pseudomonadota</taxon>
        <taxon>Alphaproteobacteria</taxon>
        <taxon>Rhodobacterales</taxon>
        <taxon>Paracoccaceae</taxon>
        <taxon>Paracoccus</taxon>
    </lineage>
</organism>